<gene>
    <name evidence="14" type="primary">ftsH</name>
    <name evidence="19" type="ORF">US68_C0004G0020</name>
</gene>
<feature type="compositionally biased region" description="Basic and acidic residues" evidence="17">
    <location>
        <begin position="16"/>
        <end position="32"/>
    </location>
</feature>
<dbReference type="InterPro" id="IPR000642">
    <property type="entry name" value="Peptidase_M41"/>
</dbReference>
<comment type="similarity">
    <text evidence="15">Belongs to the AAA ATPase family.</text>
</comment>
<dbReference type="GO" id="GO:0005886">
    <property type="term" value="C:plasma membrane"/>
    <property type="evidence" value="ECO:0007669"/>
    <property type="project" value="UniProtKB-SubCell"/>
</dbReference>
<evidence type="ECO:0000256" key="9">
    <source>
        <dbReference type="ARBA" id="ARBA00022840"/>
    </source>
</evidence>
<evidence type="ECO:0000256" key="4">
    <source>
        <dbReference type="ARBA" id="ARBA00022692"/>
    </source>
</evidence>
<keyword evidence="8 14" id="KW-0862">Zinc</keyword>
<feature type="active site" evidence="14">
    <location>
        <position position="470"/>
    </location>
</feature>
<dbReference type="SUPFAM" id="SSF140990">
    <property type="entry name" value="FtsH protease domain-like"/>
    <property type="match status" value="1"/>
</dbReference>
<evidence type="ECO:0000256" key="17">
    <source>
        <dbReference type="SAM" id="MobiDB-lite"/>
    </source>
</evidence>
<keyword evidence="10 14" id="KW-1133">Transmembrane helix</keyword>
<dbReference type="Pfam" id="PF00004">
    <property type="entry name" value="AAA"/>
    <property type="match status" value="1"/>
</dbReference>
<keyword evidence="6 14" id="KW-0547">Nucleotide-binding</keyword>
<dbReference type="FunFam" id="1.20.58.760:FF:000001">
    <property type="entry name" value="ATP-dependent zinc metalloprotease FtsH"/>
    <property type="match status" value="1"/>
</dbReference>
<comment type="caution">
    <text evidence="19">The sequence shown here is derived from an EMBL/GenBank/DDBJ whole genome shotgun (WGS) entry which is preliminary data.</text>
</comment>
<dbReference type="EC" id="3.4.24.-" evidence="14"/>
<dbReference type="Pfam" id="PF01434">
    <property type="entry name" value="Peptidase_M41"/>
    <property type="match status" value="1"/>
</dbReference>
<keyword evidence="12 14" id="KW-0472">Membrane</keyword>
<evidence type="ECO:0000256" key="2">
    <source>
        <dbReference type="ARBA" id="ARBA00010044"/>
    </source>
</evidence>
<dbReference type="GO" id="GO:0006508">
    <property type="term" value="P:proteolysis"/>
    <property type="evidence" value="ECO:0007669"/>
    <property type="project" value="UniProtKB-KW"/>
</dbReference>
<proteinExistence type="inferred from homology"/>
<keyword evidence="7 14" id="KW-0378">Hydrolase</keyword>
<evidence type="ECO:0000256" key="15">
    <source>
        <dbReference type="RuleBase" id="RU003651"/>
    </source>
</evidence>
<dbReference type="GO" id="GO:0004222">
    <property type="term" value="F:metalloendopeptidase activity"/>
    <property type="evidence" value="ECO:0007669"/>
    <property type="project" value="InterPro"/>
</dbReference>
<name>A0A0G0I5B9_9BACT</name>
<comment type="similarity">
    <text evidence="13 14">In the central section; belongs to the AAA ATPase family.</text>
</comment>
<dbReference type="SUPFAM" id="SSF52540">
    <property type="entry name" value="P-loop containing nucleoside triphosphate hydrolases"/>
    <property type="match status" value="1"/>
</dbReference>
<feature type="domain" description="AAA+ ATPase" evidence="18">
    <location>
        <begin position="241"/>
        <end position="379"/>
    </location>
</feature>
<dbReference type="PROSITE" id="PS00674">
    <property type="entry name" value="AAA"/>
    <property type="match status" value="1"/>
</dbReference>
<keyword evidence="5 14" id="KW-0479">Metal-binding</keyword>
<dbReference type="EMBL" id="LBTX01000004">
    <property type="protein sequence ID" value="KKQ50538.1"/>
    <property type="molecule type" value="Genomic_DNA"/>
</dbReference>
<keyword evidence="16" id="KW-0175">Coiled coil</keyword>
<dbReference type="FunFam" id="1.10.8.60:FF:000001">
    <property type="entry name" value="ATP-dependent zinc metalloprotease FtsH"/>
    <property type="match status" value="1"/>
</dbReference>
<comment type="subunit">
    <text evidence="14">Homohexamer.</text>
</comment>
<evidence type="ECO:0000256" key="1">
    <source>
        <dbReference type="ARBA" id="ARBA00004370"/>
    </source>
</evidence>
<dbReference type="Proteomes" id="UP000034231">
    <property type="component" value="Unassembled WGS sequence"/>
</dbReference>
<dbReference type="HAMAP" id="MF_01458">
    <property type="entry name" value="FtsH"/>
    <property type="match status" value="1"/>
</dbReference>
<evidence type="ECO:0000256" key="14">
    <source>
        <dbReference type="HAMAP-Rule" id="MF_01458"/>
    </source>
</evidence>
<keyword evidence="3 14" id="KW-0645">Protease</keyword>
<dbReference type="Gene3D" id="1.10.8.60">
    <property type="match status" value="1"/>
</dbReference>
<dbReference type="SMART" id="SM00382">
    <property type="entry name" value="AAA"/>
    <property type="match status" value="1"/>
</dbReference>
<evidence type="ECO:0000313" key="19">
    <source>
        <dbReference type="EMBL" id="KKQ50538.1"/>
    </source>
</evidence>
<dbReference type="GO" id="GO:0030163">
    <property type="term" value="P:protein catabolic process"/>
    <property type="evidence" value="ECO:0007669"/>
    <property type="project" value="UniProtKB-UniRule"/>
</dbReference>
<evidence type="ECO:0000256" key="16">
    <source>
        <dbReference type="SAM" id="Coils"/>
    </source>
</evidence>
<dbReference type="PANTHER" id="PTHR23076">
    <property type="entry name" value="METALLOPROTEASE M41 FTSH"/>
    <property type="match status" value="1"/>
</dbReference>
<feature type="binding site" evidence="14">
    <location>
        <position position="544"/>
    </location>
    <ligand>
        <name>Zn(2+)</name>
        <dbReference type="ChEBI" id="CHEBI:29105"/>
        <note>catalytic</note>
    </ligand>
</feature>
<organism evidence="19 20">
    <name type="scientific">Candidatus Shapirobacteria bacterium GW2011_GWE1_38_10</name>
    <dbReference type="NCBI Taxonomy" id="1618488"/>
    <lineage>
        <taxon>Bacteria</taxon>
        <taxon>Candidatus Shapironibacteriota</taxon>
    </lineage>
</organism>
<evidence type="ECO:0000256" key="5">
    <source>
        <dbReference type="ARBA" id="ARBA00022723"/>
    </source>
</evidence>
<dbReference type="InterPro" id="IPR003960">
    <property type="entry name" value="ATPase_AAA_CS"/>
</dbReference>
<dbReference type="GO" id="GO:0005524">
    <property type="term" value="F:ATP binding"/>
    <property type="evidence" value="ECO:0007669"/>
    <property type="project" value="UniProtKB-UniRule"/>
</dbReference>
<dbReference type="InterPro" id="IPR003593">
    <property type="entry name" value="AAA+_ATPase"/>
</dbReference>
<dbReference type="AlphaFoldDB" id="A0A0G0I5B9"/>
<evidence type="ECO:0000256" key="13">
    <source>
        <dbReference type="ARBA" id="ARBA00061570"/>
    </source>
</evidence>
<evidence type="ECO:0000256" key="12">
    <source>
        <dbReference type="ARBA" id="ARBA00023136"/>
    </source>
</evidence>
<dbReference type="InterPro" id="IPR003959">
    <property type="entry name" value="ATPase_AAA_core"/>
</dbReference>
<accession>A0A0G0I5B9</accession>
<keyword evidence="4 14" id="KW-0812">Transmembrane</keyword>
<evidence type="ECO:0000256" key="11">
    <source>
        <dbReference type="ARBA" id="ARBA00023049"/>
    </source>
</evidence>
<reference evidence="19 20" key="1">
    <citation type="journal article" date="2015" name="Nature">
        <title>rRNA introns, odd ribosomes, and small enigmatic genomes across a large radiation of phyla.</title>
        <authorList>
            <person name="Brown C.T."/>
            <person name="Hug L.A."/>
            <person name="Thomas B.C."/>
            <person name="Sharon I."/>
            <person name="Castelle C.J."/>
            <person name="Singh A."/>
            <person name="Wilkins M.J."/>
            <person name="Williams K.H."/>
            <person name="Banfield J.F."/>
        </authorList>
    </citation>
    <scope>NUCLEOTIDE SEQUENCE [LARGE SCALE GENOMIC DNA]</scope>
</reference>
<protein>
    <recommendedName>
        <fullName evidence="14">ATP-dependent zinc metalloprotease FtsH</fullName>
        <ecNumber evidence="14">3.4.24.-</ecNumber>
    </recommendedName>
</protein>
<dbReference type="CDD" id="cd19501">
    <property type="entry name" value="RecA-like_FtsH"/>
    <property type="match status" value="1"/>
</dbReference>
<keyword evidence="14" id="KW-1003">Cell membrane</keyword>
<dbReference type="PANTHER" id="PTHR23076:SF97">
    <property type="entry name" value="ATP-DEPENDENT ZINC METALLOPROTEASE YME1L1"/>
    <property type="match status" value="1"/>
</dbReference>
<dbReference type="Gene3D" id="1.20.58.760">
    <property type="entry name" value="Peptidase M41"/>
    <property type="match status" value="1"/>
</dbReference>
<keyword evidence="11 14" id="KW-0482">Metalloprotease</keyword>
<dbReference type="InterPro" id="IPR005936">
    <property type="entry name" value="FtsH"/>
</dbReference>
<dbReference type="FunFam" id="3.40.50.300:FF:000001">
    <property type="entry name" value="ATP-dependent zinc metalloprotease FtsH"/>
    <property type="match status" value="1"/>
</dbReference>
<feature type="region of interest" description="Disordered" evidence="17">
    <location>
        <begin position="13"/>
        <end position="32"/>
    </location>
</feature>
<comment type="subcellular location">
    <subcellularLocation>
        <location evidence="14">Cell membrane</location>
        <topology evidence="14">Multi-pass membrane protein</topology>
        <orientation evidence="14">Cytoplasmic side</orientation>
    </subcellularLocation>
    <subcellularLocation>
        <location evidence="1">Membrane</location>
    </subcellularLocation>
</comment>
<feature type="binding site" evidence="14">
    <location>
        <position position="473"/>
    </location>
    <ligand>
        <name>Zn(2+)</name>
        <dbReference type="ChEBI" id="CHEBI:29105"/>
        <note>catalytic</note>
    </ligand>
</feature>
<keyword evidence="9 14" id="KW-0067">ATP-binding</keyword>
<dbReference type="PATRIC" id="fig|1618488.3.peg.199"/>
<dbReference type="NCBIfam" id="TIGR01241">
    <property type="entry name" value="FtsH_fam"/>
    <property type="match status" value="1"/>
</dbReference>
<evidence type="ECO:0000259" key="18">
    <source>
        <dbReference type="SMART" id="SM00382"/>
    </source>
</evidence>
<evidence type="ECO:0000256" key="10">
    <source>
        <dbReference type="ARBA" id="ARBA00022989"/>
    </source>
</evidence>
<feature type="coiled-coil region" evidence="16">
    <location>
        <begin position="608"/>
        <end position="638"/>
    </location>
</feature>
<evidence type="ECO:0000256" key="7">
    <source>
        <dbReference type="ARBA" id="ARBA00022801"/>
    </source>
</evidence>
<dbReference type="GO" id="GO:0008270">
    <property type="term" value="F:zinc ion binding"/>
    <property type="evidence" value="ECO:0007669"/>
    <property type="project" value="UniProtKB-UniRule"/>
</dbReference>
<dbReference type="Pfam" id="PF17862">
    <property type="entry name" value="AAA_lid_3"/>
    <property type="match status" value="1"/>
</dbReference>
<feature type="binding site" evidence="14">
    <location>
        <position position="469"/>
    </location>
    <ligand>
        <name>Zn(2+)</name>
        <dbReference type="ChEBI" id="CHEBI:29105"/>
        <note>catalytic</note>
    </ligand>
</feature>
<comment type="function">
    <text evidence="14">Acts as a processive, ATP-dependent zinc metallopeptidase for both cytoplasmic and membrane proteins. Plays a role in the quality control of integral membrane proteins.</text>
</comment>
<feature type="transmembrane region" description="Helical" evidence="14">
    <location>
        <begin position="158"/>
        <end position="176"/>
    </location>
</feature>
<comment type="cofactor">
    <cofactor evidence="14">
        <name>Zn(2+)</name>
        <dbReference type="ChEBI" id="CHEBI:29105"/>
    </cofactor>
    <text evidence="14">Binds 1 zinc ion per subunit.</text>
</comment>
<dbReference type="Gene3D" id="3.40.50.300">
    <property type="entry name" value="P-loop containing nucleotide triphosphate hydrolases"/>
    <property type="match status" value="1"/>
</dbReference>
<evidence type="ECO:0000313" key="20">
    <source>
        <dbReference type="Proteomes" id="UP000034231"/>
    </source>
</evidence>
<sequence>MWERIKKILGLKSGNRKADSGNEKKDNKGIPKEVLDKLPPGVKIKKIEIGPSQIIRSVIYMIVFYMIASTLLSFLVGENLAKVSLSEVLDSIKKNEVEEVTVMDNEVIAKLKDNSKILTASKESNVSMSDILQKEGIDISTVKFTVQNRSGWKAFGDIVTLLLSVGLPIIFILWFFGRQSGGGAGGGMFGFGKSTAKLFIKGKQNLSFKDVAGVEEAKKDLEEVVDFLKHPEKYRKMGARAPRGVLLVGPAGVGKTLLAKAVAGEANVPFYSMAGSEFMEMLVGVGASRVRDLFGTAKKAGKAIIFIDEIDAIGRMRGGMDGGHGEREQTLNQILVEMDGFETNTAVVVLAATNRGDLLDPALLRPGRFDRRVILEMPDLKDREEIIKIHAKGKPFVKDVNWTTVARRTVGFSGADLENMLNEAAIKAARENKTAVEMVDIEEAALKVKLGSEKRRDQTDEDKLMTAYHEAGHAIVNFAEDLDPVHRISIVSRGMALGFTLIPPKMDRVHETKSRLIKQMAMAMGGRAAEALVFDDITTGASSDISHITNIARNMVIEWGMTELGPIHWGPQVDIEDFGKAWMEPAKISDEMQGKVDEEIKKLVNTALVRAETLLKKNRKKLDELAKLLVEKESLDDKEFEEFMKK</sequence>
<dbReference type="InterPro" id="IPR041569">
    <property type="entry name" value="AAA_lid_3"/>
</dbReference>
<dbReference type="GO" id="GO:0004176">
    <property type="term" value="F:ATP-dependent peptidase activity"/>
    <property type="evidence" value="ECO:0007669"/>
    <property type="project" value="InterPro"/>
</dbReference>
<dbReference type="InterPro" id="IPR027417">
    <property type="entry name" value="P-loop_NTPase"/>
</dbReference>
<comment type="caution">
    <text evidence="14">Lacks conserved residue(s) required for the propagation of feature annotation.</text>
</comment>
<evidence type="ECO:0000256" key="8">
    <source>
        <dbReference type="ARBA" id="ARBA00022833"/>
    </source>
</evidence>
<comment type="similarity">
    <text evidence="2 14">In the C-terminal section; belongs to the peptidase M41 family.</text>
</comment>
<dbReference type="InterPro" id="IPR037219">
    <property type="entry name" value="Peptidase_M41-like"/>
</dbReference>
<evidence type="ECO:0000256" key="6">
    <source>
        <dbReference type="ARBA" id="ARBA00022741"/>
    </source>
</evidence>
<dbReference type="GO" id="GO:0016887">
    <property type="term" value="F:ATP hydrolysis activity"/>
    <property type="evidence" value="ECO:0007669"/>
    <property type="project" value="UniProtKB-UniRule"/>
</dbReference>
<evidence type="ECO:0000256" key="3">
    <source>
        <dbReference type="ARBA" id="ARBA00022670"/>
    </source>
</evidence>
<feature type="transmembrane region" description="Helical" evidence="14">
    <location>
        <begin position="54"/>
        <end position="76"/>
    </location>
</feature>